<comment type="caution">
    <text evidence="2">The sequence shown here is derived from an EMBL/GenBank/DDBJ whole genome shotgun (WGS) entry which is preliminary data.</text>
</comment>
<dbReference type="AlphaFoldDB" id="A0A3M9M8K0"/>
<dbReference type="RefSeq" id="WP_123129177.1">
    <property type="nucleotide sequence ID" value="NZ_RJJD01000023.1"/>
</dbReference>
<reference evidence="2 3" key="1">
    <citation type="submission" date="2018-11" db="EMBL/GenBank/DDBJ databases">
        <title>Rufibacter latericius sp. nov., isolated from water in Baiyang Lake.</title>
        <authorList>
            <person name="Yang Y."/>
        </authorList>
    </citation>
    <scope>NUCLEOTIDE SEQUENCE [LARGE SCALE GENOMIC DNA]</scope>
    <source>
        <strain evidence="2 3">R-22-1c-1</strain>
    </source>
</reference>
<proteinExistence type="predicted"/>
<protein>
    <recommendedName>
        <fullName evidence="4">Lipoprotein</fullName>
    </recommendedName>
</protein>
<evidence type="ECO:0000313" key="2">
    <source>
        <dbReference type="EMBL" id="RNI21852.1"/>
    </source>
</evidence>
<evidence type="ECO:0000313" key="3">
    <source>
        <dbReference type="Proteomes" id="UP000272117"/>
    </source>
</evidence>
<gene>
    <name evidence="2" type="ORF">EFB08_22155</name>
</gene>
<name>A0A3M9M8K0_9BACT</name>
<evidence type="ECO:0008006" key="4">
    <source>
        <dbReference type="Google" id="ProtNLM"/>
    </source>
</evidence>
<dbReference type="Proteomes" id="UP000272117">
    <property type="component" value="Unassembled WGS sequence"/>
</dbReference>
<feature type="chain" id="PRO_5018176689" description="Lipoprotein" evidence="1">
    <location>
        <begin position="23"/>
        <end position="258"/>
    </location>
</feature>
<feature type="signal peptide" evidence="1">
    <location>
        <begin position="1"/>
        <end position="22"/>
    </location>
</feature>
<keyword evidence="1" id="KW-0732">Signal</keyword>
<keyword evidence="3" id="KW-1185">Reference proteome</keyword>
<sequence>MKALVKTLAYLLAFAFFTFACSEDGAEQPQPGKTINEWGQSMLQIEQIATEMELLARGIHPNGSNFLACSSVQNENTTEGLETTFTFSGASPCLDGKTRTGNIIMYTKNQPNLEVVIYLDNYQVNGAKLEGAFAFQMIQVPGKTSAIRMVSSNAQVIPATGGSFRYSLNRVTHLKEGAGTPQDASDDVVELYEAEYSCLKQNGAFEASLLAPALVKKSCVAPANIRPIQGKILIEMTTGEKTTLNYGDGTCSAKPFAE</sequence>
<dbReference type="EMBL" id="RJJD01000023">
    <property type="protein sequence ID" value="RNI21852.1"/>
    <property type="molecule type" value="Genomic_DNA"/>
</dbReference>
<dbReference type="OrthoDB" id="892582at2"/>
<accession>A0A3M9M8K0</accession>
<dbReference type="PROSITE" id="PS51257">
    <property type="entry name" value="PROKAR_LIPOPROTEIN"/>
    <property type="match status" value="1"/>
</dbReference>
<organism evidence="2 3">
    <name type="scientific">Rufibacter latericius</name>
    <dbReference type="NCBI Taxonomy" id="2487040"/>
    <lineage>
        <taxon>Bacteria</taxon>
        <taxon>Pseudomonadati</taxon>
        <taxon>Bacteroidota</taxon>
        <taxon>Cytophagia</taxon>
        <taxon>Cytophagales</taxon>
        <taxon>Hymenobacteraceae</taxon>
        <taxon>Rufibacter</taxon>
    </lineage>
</organism>
<evidence type="ECO:0000256" key="1">
    <source>
        <dbReference type="SAM" id="SignalP"/>
    </source>
</evidence>